<organism evidence="2 3">
    <name type="scientific">Tsuneonella deserti</name>
    <dbReference type="NCBI Taxonomy" id="2035528"/>
    <lineage>
        <taxon>Bacteria</taxon>
        <taxon>Pseudomonadati</taxon>
        <taxon>Pseudomonadota</taxon>
        <taxon>Alphaproteobacteria</taxon>
        <taxon>Sphingomonadales</taxon>
        <taxon>Erythrobacteraceae</taxon>
        <taxon>Tsuneonella</taxon>
    </lineage>
</organism>
<feature type="transmembrane region" description="Helical" evidence="1">
    <location>
        <begin position="34"/>
        <end position="57"/>
    </location>
</feature>
<dbReference type="Pfam" id="PF19447">
    <property type="entry name" value="DUF5985"/>
    <property type="match status" value="1"/>
</dbReference>
<evidence type="ECO:0000313" key="2">
    <source>
        <dbReference type="EMBL" id="GGE01648.1"/>
    </source>
</evidence>
<proteinExistence type="predicted"/>
<sequence length="90" mass="10289">MTDMEQFLSGAVAMGFAVAGLLFLSYWRRLRQRLFLTFALSFFLLAVNYTWLAVTLIPVEERSPLFLIRLLAFAMIIVAIVQSNRPSSTR</sequence>
<dbReference type="EMBL" id="BMKL01000001">
    <property type="protein sequence ID" value="GGE01648.1"/>
    <property type="molecule type" value="Genomic_DNA"/>
</dbReference>
<feature type="transmembrane region" description="Helical" evidence="1">
    <location>
        <begin position="63"/>
        <end position="81"/>
    </location>
</feature>
<protein>
    <submittedName>
        <fullName evidence="2">Uncharacterized protein</fullName>
    </submittedName>
</protein>
<evidence type="ECO:0000256" key="1">
    <source>
        <dbReference type="SAM" id="Phobius"/>
    </source>
</evidence>
<comment type="caution">
    <text evidence="2">The sequence shown here is derived from an EMBL/GenBank/DDBJ whole genome shotgun (WGS) entry which is preliminary data.</text>
</comment>
<dbReference type="InterPro" id="IPR046027">
    <property type="entry name" value="DUF5985"/>
</dbReference>
<evidence type="ECO:0000313" key="3">
    <source>
        <dbReference type="Proteomes" id="UP000619041"/>
    </source>
</evidence>
<keyword evidence="1" id="KW-1133">Transmembrane helix</keyword>
<reference evidence="3" key="1">
    <citation type="journal article" date="2019" name="Int. J. Syst. Evol. Microbiol.">
        <title>The Global Catalogue of Microorganisms (GCM) 10K type strain sequencing project: providing services to taxonomists for standard genome sequencing and annotation.</title>
        <authorList>
            <consortium name="The Broad Institute Genomics Platform"/>
            <consortium name="The Broad Institute Genome Sequencing Center for Infectious Disease"/>
            <person name="Wu L."/>
            <person name="Ma J."/>
        </authorList>
    </citation>
    <scope>NUCLEOTIDE SEQUENCE [LARGE SCALE GENOMIC DNA]</scope>
    <source>
        <strain evidence="3">CGMCC 1.15959</strain>
    </source>
</reference>
<gene>
    <name evidence="2" type="ORF">GCM10011515_21700</name>
</gene>
<name>A0ABQ1SC39_9SPHN</name>
<feature type="transmembrane region" description="Helical" evidence="1">
    <location>
        <begin position="6"/>
        <end position="27"/>
    </location>
</feature>
<keyword evidence="1" id="KW-0812">Transmembrane</keyword>
<dbReference type="Proteomes" id="UP000619041">
    <property type="component" value="Unassembled WGS sequence"/>
</dbReference>
<keyword evidence="3" id="KW-1185">Reference proteome</keyword>
<accession>A0ABQ1SC39</accession>
<keyword evidence="1" id="KW-0472">Membrane</keyword>